<evidence type="ECO:0000259" key="8">
    <source>
        <dbReference type="Pfam" id="PF13359"/>
    </source>
</evidence>
<comment type="similarity">
    <text evidence="3">Belongs to the HARBI1 family.</text>
</comment>
<keyword evidence="4" id="KW-0540">Nuclease</keyword>
<dbReference type="InterPro" id="IPR027806">
    <property type="entry name" value="HARBI1_dom"/>
</dbReference>
<evidence type="ECO:0000256" key="5">
    <source>
        <dbReference type="ARBA" id="ARBA00022723"/>
    </source>
</evidence>
<dbReference type="PANTHER" id="PTHR22930">
    <property type="match status" value="1"/>
</dbReference>
<dbReference type="EMBL" id="JABMIG020000369">
    <property type="protein sequence ID" value="KAL3779925.1"/>
    <property type="molecule type" value="Genomic_DNA"/>
</dbReference>
<evidence type="ECO:0000256" key="3">
    <source>
        <dbReference type="ARBA" id="ARBA00006958"/>
    </source>
</evidence>
<dbReference type="GO" id="GO:0004518">
    <property type="term" value="F:nuclease activity"/>
    <property type="evidence" value="ECO:0007669"/>
    <property type="project" value="UniProtKB-KW"/>
</dbReference>
<organism evidence="9 10">
    <name type="scientific">Cyclotella cryptica</name>
    <dbReference type="NCBI Taxonomy" id="29204"/>
    <lineage>
        <taxon>Eukaryota</taxon>
        <taxon>Sar</taxon>
        <taxon>Stramenopiles</taxon>
        <taxon>Ochrophyta</taxon>
        <taxon>Bacillariophyta</taxon>
        <taxon>Coscinodiscophyceae</taxon>
        <taxon>Thalassiosirophycidae</taxon>
        <taxon>Stephanodiscales</taxon>
        <taxon>Stephanodiscaceae</taxon>
        <taxon>Cyclotella</taxon>
    </lineage>
</organism>
<dbReference type="GO" id="GO:0046872">
    <property type="term" value="F:metal ion binding"/>
    <property type="evidence" value="ECO:0007669"/>
    <property type="project" value="UniProtKB-KW"/>
</dbReference>
<feature type="domain" description="DDE Tnp4" evidence="8">
    <location>
        <begin position="199"/>
        <end position="329"/>
    </location>
</feature>
<comment type="subcellular location">
    <subcellularLocation>
        <location evidence="2">Nucleus</location>
    </subcellularLocation>
</comment>
<evidence type="ECO:0000256" key="1">
    <source>
        <dbReference type="ARBA" id="ARBA00001968"/>
    </source>
</evidence>
<dbReference type="AlphaFoldDB" id="A0ABD3P0B3"/>
<evidence type="ECO:0000313" key="9">
    <source>
        <dbReference type="EMBL" id="KAL3779925.1"/>
    </source>
</evidence>
<name>A0ABD3P0B3_9STRA</name>
<keyword evidence="6" id="KW-0378">Hydrolase</keyword>
<dbReference type="Proteomes" id="UP001516023">
    <property type="component" value="Unassembled WGS sequence"/>
</dbReference>
<keyword evidence="5" id="KW-0479">Metal-binding</keyword>
<comment type="caution">
    <text evidence="9">The sequence shown here is derived from an EMBL/GenBank/DDBJ whole genome shotgun (WGS) entry which is preliminary data.</text>
</comment>
<proteinExistence type="inferred from homology"/>
<dbReference type="Pfam" id="PF13359">
    <property type="entry name" value="DDE_Tnp_4"/>
    <property type="match status" value="1"/>
</dbReference>
<gene>
    <name evidence="9" type="ORF">HJC23_005422</name>
</gene>
<reference evidence="9 10" key="1">
    <citation type="journal article" date="2020" name="G3 (Bethesda)">
        <title>Improved Reference Genome for Cyclotella cryptica CCMP332, a Model for Cell Wall Morphogenesis, Salinity Adaptation, and Lipid Production in Diatoms (Bacillariophyta).</title>
        <authorList>
            <person name="Roberts W.R."/>
            <person name="Downey K.M."/>
            <person name="Ruck E.C."/>
            <person name="Traller J.C."/>
            <person name="Alverson A.J."/>
        </authorList>
    </citation>
    <scope>NUCLEOTIDE SEQUENCE [LARGE SCALE GENOMIC DNA]</scope>
    <source>
        <strain evidence="9 10">CCMP332</strain>
    </source>
</reference>
<evidence type="ECO:0000256" key="7">
    <source>
        <dbReference type="ARBA" id="ARBA00023242"/>
    </source>
</evidence>
<evidence type="ECO:0000256" key="2">
    <source>
        <dbReference type="ARBA" id="ARBA00004123"/>
    </source>
</evidence>
<dbReference type="GO" id="GO:0005634">
    <property type="term" value="C:nucleus"/>
    <property type="evidence" value="ECO:0007669"/>
    <property type="project" value="UniProtKB-SubCell"/>
</dbReference>
<comment type="cofactor">
    <cofactor evidence="1">
        <name>a divalent metal cation</name>
        <dbReference type="ChEBI" id="CHEBI:60240"/>
    </cofactor>
</comment>
<evidence type="ECO:0000256" key="4">
    <source>
        <dbReference type="ARBA" id="ARBA00022722"/>
    </source>
</evidence>
<dbReference type="PANTHER" id="PTHR22930:SF281">
    <property type="entry name" value="NUCLEASE"/>
    <property type="match status" value="1"/>
</dbReference>
<evidence type="ECO:0000256" key="6">
    <source>
        <dbReference type="ARBA" id="ARBA00022801"/>
    </source>
</evidence>
<accession>A0ABD3P0B3</accession>
<sequence length="419" mass="47096">MDNIFASAALIVQAAATAARNYDFSSGTGRIPLARQRRSVSEIYNCLGSVYFRRAYRMSFESFWCLHLLLLPHIETCLRQFSNYEKKGGRFGGNYVLPPIRNGEISTSVRLACAIRYFAGGSAYDIAVMFGTSYSVVLSCVWIVVSAVNMCPALYISYPDSVEEQRKIAAEFEKAGTPGINNCAGAIDGILIWILKPTVSDCRGRIIDISMKYGGATSDCLAFEASDLHRRLENGLMKKDGENDRFVLFGDNAYLNTSYMATPFPNVAGNEDMKSKDNYNFYHSQLRIRVECAFGMLVQKWGILRMAMPRNLSIKKIIAMVNALAKLHNFCIDEHDIPERALAGDMNNIVNHDQGYVEMSSCGDESYDVPMDLMDAGHHFNDVPRFIRRQNSIKDGLLPRMVIHDFIANGHWERPVFKN</sequence>
<evidence type="ECO:0000313" key="10">
    <source>
        <dbReference type="Proteomes" id="UP001516023"/>
    </source>
</evidence>
<keyword evidence="7" id="KW-0539">Nucleus</keyword>
<protein>
    <recommendedName>
        <fullName evidence="8">DDE Tnp4 domain-containing protein</fullName>
    </recommendedName>
</protein>
<keyword evidence="10" id="KW-1185">Reference proteome</keyword>
<dbReference type="GO" id="GO:0016787">
    <property type="term" value="F:hydrolase activity"/>
    <property type="evidence" value="ECO:0007669"/>
    <property type="project" value="UniProtKB-KW"/>
</dbReference>
<dbReference type="InterPro" id="IPR045249">
    <property type="entry name" value="HARBI1-like"/>
</dbReference>